<dbReference type="OrthoDB" id="8781486at2"/>
<feature type="region of interest" description="Disordered" evidence="1">
    <location>
        <begin position="71"/>
        <end position="115"/>
    </location>
</feature>
<protein>
    <recommendedName>
        <fullName evidence="4">Type III secretion regulatory protein HpaA</fullName>
    </recommendedName>
</protein>
<proteinExistence type="predicted"/>
<dbReference type="AlphaFoldDB" id="A0A127PKA4"/>
<gene>
    <name evidence="2" type="ORF">CFter6_5274</name>
</gene>
<evidence type="ECO:0000313" key="3">
    <source>
        <dbReference type="Proteomes" id="UP000072421"/>
    </source>
</evidence>
<evidence type="ECO:0000313" key="2">
    <source>
        <dbReference type="EMBL" id="AMO97841.1"/>
    </source>
</evidence>
<evidence type="ECO:0008006" key="4">
    <source>
        <dbReference type="Google" id="ProtNLM"/>
    </source>
</evidence>
<feature type="compositionally biased region" description="Basic residues" evidence="1">
    <location>
        <begin position="28"/>
        <end position="44"/>
    </location>
</feature>
<feature type="region of interest" description="Disordered" evidence="1">
    <location>
        <begin position="23"/>
        <end position="57"/>
    </location>
</feature>
<dbReference type="PATRIC" id="fig|158899.10.peg.5195"/>
<dbReference type="Proteomes" id="UP000072421">
    <property type="component" value="Chromosome"/>
</dbReference>
<evidence type="ECO:0000256" key="1">
    <source>
        <dbReference type="SAM" id="MobiDB-lite"/>
    </source>
</evidence>
<dbReference type="EMBL" id="CP013232">
    <property type="protein sequence ID" value="AMO97841.1"/>
    <property type="molecule type" value="Genomic_DNA"/>
</dbReference>
<accession>A0A127PKA4</accession>
<name>A0A127PKA4_9BURK</name>
<feature type="compositionally biased region" description="Basic and acidic residues" evidence="1">
    <location>
        <begin position="87"/>
        <end position="106"/>
    </location>
</feature>
<reference evidence="2 3" key="1">
    <citation type="submission" date="2015-11" db="EMBL/GenBank/DDBJ databases">
        <title>Exploring the genomic traits of fungus-feeding bacterial genus Collimonas.</title>
        <authorList>
            <person name="Song C."/>
            <person name="Schmidt R."/>
            <person name="de Jager V."/>
            <person name="Krzyzanowska D."/>
            <person name="Jongedijk E."/>
            <person name="Cankar K."/>
            <person name="Beekwilder J."/>
            <person name="van Veen A."/>
            <person name="de Boer W."/>
            <person name="van Veen J.A."/>
            <person name="Garbeva P."/>
        </authorList>
    </citation>
    <scope>NUCLEOTIDE SEQUENCE [LARGE SCALE GENOMIC DNA]</scope>
    <source>
        <strain evidence="2 3">Ter6</strain>
    </source>
</reference>
<organism evidence="2">
    <name type="scientific">Collimonas fungivorans</name>
    <dbReference type="NCBI Taxonomy" id="158899"/>
    <lineage>
        <taxon>Bacteria</taxon>
        <taxon>Pseudomonadati</taxon>
        <taxon>Pseudomonadota</taxon>
        <taxon>Betaproteobacteria</taxon>
        <taxon>Burkholderiales</taxon>
        <taxon>Oxalobacteraceae</taxon>
        <taxon>Collimonas</taxon>
    </lineage>
</organism>
<dbReference type="RefSeq" id="WP_061542053.1">
    <property type="nucleotide sequence ID" value="NZ_CP013232.1"/>
</dbReference>
<sequence length="292" mass="31983">MSITRIGSWGNLSQVEDEEQPIQLPIPGHHRHRASALRARRQSARRGASSDPEQLESGAMSDDLLMMLEEHASSQRKKLSTVNLRQSGDDGRPSDRDQREGRRDSASHAGRMQFHAADAARVIDTMRVAKHPIREEASLLDTWPLALGAKLPLQAQAAAETALLGTRDNLVSGKAQSGTTYRILAIMREFLQMPVAARAQPTTLHMVRDRLVALIEAGKQPASAAIKAGDPSSAIQMVRSGPAARRARTPAEETMNLLLPLLLLNLSRKRTDMERAIGIAKLSALIQRGRGW</sequence>